<dbReference type="InterPro" id="IPR053145">
    <property type="entry name" value="AB_hydrolase_Est10"/>
</dbReference>
<protein>
    <submittedName>
        <fullName evidence="2">Alpha/beta fold hydrolase</fullName>
    </submittedName>
</protein>
<dbReference type="GO" id="GO:0052689">
    <property type="term" value="F:carboxylic ester hydrolase activity"/>
    <property type="evidence" value="ECO:0007669"/>
    <property type="project" value="TreeGrafter"/>
</dbReference>
<dbReference type="Proteomes" id="UP000289734">
    <property type="component" value="Unassembled WGS sequence"/>
</dbReference>
<dbReference type="SUPFAM" id="SSF50939">
    <property type="entry name" value="Sialidases"/>
    <property type="match status" value="1"/>
</dbReference>
<dbReference type="InterPro" id="IPR000073">
    <property type="entry name" value="AB_hydrolase_1"/>
</dbReference>
<organism evidence="2 3">
    <name type="scientific">Flavobacterium piscinae</name>
    <dbReference type="NCBI Taxonomy" id="2506424"/>
    <lineage>
        <taxon>Bacteria</taxon>
        <taxon>Pseudomonadati</taxon>
        <taxon>Bacteroidota</taxon>
        <taxon>Flavobacteriia</taxon>
        <taxon>Flavobacteriales</taxon>
        <taxon>Flavobacteriaceae</taxon>
        <taxon>Flavobacterium</taxon>
    </lineage>
</organism>
<dbReference type="SUPFAM" id="SSF50156">
    <property type="entry name" value="PDZ domain-like"/>
    <property type="match status" value="1"/>
</dbReference>
<dbReference type="PROSITE" id="PS50106">
    <property type="entry name" value="PDZ"/>
    <property type="match status" value="1"/>
</dbReference>
<dbReference type="Gene3D" id="2.30.42.10">
    <property type="match status" value="1"/>
</dbReference>
<dbReference type="SMART" id="SM00228">
    <property type="entry name" value="PDZ"/>
    <property type="match status" value="1"/>
</dbReference>
<dbReference type="SUPFAM" id="SSF53474">
    <property type="entry name" value="alpha/beta-Hydrolases"/>
    <property type="match status" value="1"/>
</dbReference>
<dbReference type="AlphaFoldDB" id="A0A4Q1KNB6"/>
<dbReference type="InterPro" id="IPR029058">
    <property type="entry name" value="AB_hydrolase_fold"/>
</dbReference>
<dbReference type="OrthoDB" id="9764804at2"/>
<dbReference type="InterPro" id="IPR015943">
    <property type="entry name" value="WD40/YVTN_repeat-like_dom_sf"/>
</dbReference>
<comment type="caution">
    <text evidence="2">The sequence shown here is derived from an EMBL/GenBank/DDBJ whole genome shotgun (WGS) entry which is preliminary data.</text>
</comment>
<name>A0A4Q1KNB6_9FLAO</name>
<dbReference type="InterPro" id="IPR001478">
    <property type="entry name" value="PDZ"/>
</dbReference>
<dbReference type="Gene3D" id="2.130.10.10">
    <property type="entry name" value="YVTN repeat-like/Quinoprotein amine dehydrogenase"/>
    <property type="match status" value="2"/>
</dbReference>
<feature type="domain" description="PDZ" evidence="1">
    <location>
        <begin position="16"/>
        <end position="94"/>
    </location>
</feature>
<reference evidence="3" key="1">
    <citation type="submission" date="2019-01" db="EMBL/GenBank/DDBJ databases">
        <title>Cytophagaceae bacterium strain CAR-16.</title>
        <authorList>
            <person name="Chen W.-M."/>
        </authorList>
    </citation>
    <scope>NUCLEOTIDE SEQUENCE [LARGE SCALE GENOMIC DNA]</scope>
    <source>
        <strain evidence="3">ICH-30</strain>
    </source>
</reference>
<dbReference type="PANTHER" id="PTHR43265">
    <property type="entry name" value="ESTERASE ESTD"/>
    <property type="match status" value="1"/>
</dbReference>
<evidence type="ECO:0000259" key="1">
    <source>
        <dbReference type="PROSITE" id="PS50106"/>
    </source>
</evidence>
<evidence type="ECO:0000313" key="3">
    <source>
        <dbReference type="Proteomes" id="UP000289734"/>
    </source>
</evidence>
<gene>
    <name evidence="2" type="ORF">EQG68_09625</name>
</gene>
<dbReference type="EMBL" id="SBKQ01000009">
    <property type="protein sequence ID" value="RXR31511.1"/>
    <property type="molecule type" value="Genomic_DNA"/>
</dbReference>
<keyword evidence="2" id="KW-0378">Hydrolase</keyword>
<dbReference type="CDD" id="cd06779">
    <property type="entry name" value="cpPDZ_Deg_HtrA-like"/>
    <property type="match status" value="1"/>
</dbReference>
<dbReference type="Pfam" id="PF12697">
    <property type="entry name" value="Abhydrolase_6"/>
    <property type="match status" value="1"/>
</dbReference>
<dbReference type="RefSeq" id="WP_129464677.1">
    <property type="nucleotide sequence ID" value="NZ_SBKQ01000009.1"/>
</dbReference>
<proteinExistence type="predicted"/>
<dbReference type="PANTHER" id="PTHR43265:SF1">
    <property type="entry name" value="ESTERASE ESTD"/>
    <property type="match status" value="1"/>
</dbReference>
<accession>A0A4Q1KNB6</accession>
<dbReference type="InterPro" id="IPR036034">
    <property type="entry name" value="PDZ_sf"/>
</dbReference>
<keyword evidence="3" id="KW-1185">Reference proteome</keyword>
<sequence length="781" mass="87717">MKKIWLGVLLLCFEALVAQSLIRKAALGAQIEPTANGLQIAKVIEGTAVQLHLKEGDILQSLNGEPLPDYPALVNLMSTKRAGDKVVLSVLRNGKTLQLKGKFSGKPLETSAVSEVIYDQAAYKQGQLRVIINRPKKEGKLPAMLFIPGYTCSSIDNLPDYHPYKRIIDAYVAGGYVTLRIEKSGLGDSQNTPPCESCDLKDEIENFEVGLQKLRSLPYVDTTKIIIVGHSMGGIVAPALSANHPVAGVIVYGTTAKSWFEYQLEMYRVQNELAGMEPLEYEQSIRDQYELNYRFFVEKESLAELAKDPKKEAVLTSQWMYNGVDKIYGRNMEYWRQIQDMPHLEHWKKTTANVLVQFGESDFQAFSKADHEQIVRTVNYYRPGTATLAVFPQTDHYYAKSGTMKEAYDKFNQQRYGELFEAFNTEVTRNALEWGNQVIAGQPVAAPSPKKWTKLTTEPYPGKQDDIYFIDEKTGWYINGSGALYHTTDSGATWEKRYEKKGSFFRTLAFLDEQNGFIGTVGTDYFPKVTDTIPLYRTKDGGKTWTAVDYKGPYVKGLCAIDVVKEPFINHGKTDYKYHIFAVGRVGSPANLMVSHDGGDTWVSQSMNDNCKMLFDIKMFDKNNGIVCAATSADIAQSNALLLKTSDGGKTWRKVYQSNRPYETTWKVSFPTEKVGYATLQSYHLDPTVKQQRVLKTTDGGESWVELDLVEDAGARQFGIGFLTENHGFVGTMNSGYETLDGGKTWQKTDLGRACNKIRIYHDANKQPYGYAIGVEVFKLK</sequence>
<dbReference type="Gene3D" id="3.40.50.1820">
    <property type="entry name" value="alpha/beta hydrolase"/>
    <property type="match status" value="1"/>
</dbReference>
<dbReference type="Pfam" id="PF13180">
    <property type="entry name" value="PDZ_2"/>
    <property type="match status" value="1"/>
</dbReference>
<dbReference type="InterPro" id="IPR036278">
    <property type="entry name" value="Sialidase_sf"/>
</dbReference>
<evidence type="ECO:0000313" key="2">
    <source>
        <dbReference type="EMBL" id="RXR31511.1"/>
    </source>
</evidence>